<proteinExistence type="predicted"/>
<evidence type="ECO:0000313" key="2">
    <source>
        <dbReference type="Proteomes" id="UP001228139"/>
    </source>
</evidence>
<dbReference type="KEGG" id="epi:Q3V30_05345"/>
<accession>A0AA50DLF3</accession>
<reference evidence="1 2" key="1">
    <citation type="submission" date="2023-07" db="EMBL/GenBank/DDBJ databases">
        <title>Pathogenic bacteria of pear tree diseases.</title>
        <authorList>
            <person name="Zhang Z."/>
            <person name="He L."/>
            <person name="Huang R."/>
        </authorList>
    </citation>
    <scope>NUCLEOTIDE SEQUENCE [LARGE SCALE GENOMIC DNA]</scope>
    <source>
        <strain evidence="1 2">DE2</strain>
    </source>
</reference>
<keyword evidence="2" id="KW-1185">Reference proteome</keyword>
<gene>
    <name evidence="1" type="ORF">Q3V30_05345</name>
</gene>
<dbReference type="RefSeq" id="WP_306211201.1">
    <property type="nucleotide sequence ID" value="NZ_CP132353.1"/>
</dbReference>
<sequence length="181" mass="20577">MIVYASEFSEIPQALRNNPSVKERMLALISANKISGKVTEGDDRLVKLRQILSLLTNDQFSLNEAIREVEHQLPRHTSMHSGSNQVFASNWAERLVRTQFSRFYNQAVLEDQLDKGRSECYVPPSSQEDTISQCSQTLAGRSHDISHLLKLLVTSYEEGKWEITPKIPDHPHCTHVVKPIP</sequence>
<dbReference type="AlphaFoldDB" id="A0AA50DLF3"/>
<dbReference type="EMBL" id="CP132353">
    <property type="protein sequence ID" value="WLS79917.1"/>
    <property type="molecule type" value="Genomic_DNA"/>
</dbReference>
<dbReference type="Proteomes" id="UP001228139">
    <property type="component" value="Chromosome"/>
</dbReference>
<protein>
    <submittedName>
        <fullName evidence="1">Uncharacterized protein</fullName>
    </submittedName>
</protein>
<evidence type="ECO:0000313" key="1">
    <source>
        <dbReference type="EMBL" id="WLS79917.1"/>
    </source>
</evidence>
<name>A0AA50DLF3_9GAMM</name>
<organism evidence="1 2">
    <name type="scientific">Erwinia pyri</name>
    <dbReference type="NCBI Taxonomy" id="3062598"/>
    <lineage>
        <taxon>Bacteria</taxon>
        <taxon>Pseudomonadati</taxon>
        <taxon>Pseudomonadota</taxon>
        <taxon>Gammaproteobacteria</taxon>
        <taxon>Enterobacterales</taxon>
        <taxon>Erwiniaceae</taxon>
        <taxon>Erwinia</taxon>
    </lineage>
</organism>